<feature type="compositionally biased region" description="Basic and acidic residues" evidence="1">
    <location>
        <begin position="7"/>
        <end position="17"/>
    </location>
</feature>
<feature type="region of interest" description="Disordered" evidence="1">
    <location>
        <begin position="1"/>
        <end position="29"/>
    </location>
</feature>
<reference evidence="3" key="1">
    <citation type="submission" date="2015-09" db="EMBL/GenBank/DDBJ databases">
        <authorList>
            <person name="Graham D.E."/>
            <person name="Mahan K.M."/>
            <person name="Klingeman D.M."/>
            <person name="Fida T."/>
            <person name="Giannone R.J."/>
            <person name="Hettich R.L."/>
            <person name="Parry R.J."/>
            <person name="Spain J.C."/>
        </authorList>
    </citation>
    <scope>NUCLEOTIDE SEQUENCE [LARGE SCALE GENOMIC DNA]</scope>
    <source>
        <strain evidence="3">JCM 4701</strain>
    </source>
</reference>
<dbReference type="Proteomes" id="UP000236047">
    <property type="component" value="Unassembled WGS sequence"/>
</dbReference>
<dbReference type="EMBL" id="LJSN01000005">
    <property type="protein sequence ID" value="PNE36376.1"/>
    <property type="molecule type" value="Genomic_DNA"/>
</dbReference>
<evidence type="ECO:0000256" key="1">
    <source>
        <dbReference type="SAM" id="MobiDB-lite"/>
    </source>
</evidence>
<protein>
    <submittedName>
        <fullName evidence="2">Uncharacterized protein</fullName>
    </submittedName>
</protein>
<proteinExistence type="predicted"/>
<sequence length="80" mass="8830">MQCPGRTDIEARLRQVDDDGEGGTGGPAARLDDAYREIRRSLIAVETAELQQLYEANKISNSTLRRLQRALDLEEAGLGD</sequence>
<keyword evidence="3" id="KW-1185">Reference proteome</keyword>
<comment type="caution">
    <text evidence="2">The sequence shown here is derived from an EMBL/GenBank/DDBJ whole genome shotgun (WGS) entry which is preliminary data.</text>
</comment>
<accession>A0A2N8P5U7</accession>
<organism evidence="2 3">
    <name type="scientific">Streptomyces noursei</name>
    <name type="common">Streptomyces albulus</name>
    <dbReference type="NCBI Taxonomy" id="1971"/>
    <lineage>
        <taxon>Bacteria</taxon>
        <taxon>Bacillati</taxon>
        <taxon>Actinomycetota</taxon>
        <taxon>Actinomycetes</taxon>
        <taxon>Kitasatosporales</taxon>
        <taxon>Streptomycetaceae</taxon>
        <taxon>Streptomyces</taxon>
    </lineage>
</organism>
<gene>
    <name evidence="2" type="ORF">AOB60_40560</name>
</gene>
<dbReference type="RefSeq" id="WP_102926764.1">
    <property type="nucleotide sequence ID" value="NZ_LJSN01000005.1"/>
</dbReference>
<evidence type="ECO:0000313" key="3">
    <source>
        <dbReference type="Proteomes" id="UP000236047"/>
    </source>
</evidence>
<evidence type="ECO:0000313" key="2">
    <source>
        <dbReference type="EMBL" id="PNE36376.1"/>
    </source>
</evidence>
<dbReference type="AlphaFoldDB" id="A0A2N8P5U7"/>
<name>A0A2N8P5U7_STRNR</name>